<dbReference type="SUPFAM" id="SSF49599">
    <property type="entry name" value="TRAF domain-like"/>
    <property type="match status" value="1"/>
</dbReference>
<dbReference type="PANTHER" id="PTHR24413">
    <property type="entry name" value="SPECKLE-TYPE POZ PROTEIN"/>
    <property type="match status" value="1"/>
</dbReference>
<dbReference type="InterPro" id="IPR008974">
    <property type="entry name" value="TRAF-like"/>
</dbReference>
<dbReference type="Proteomes" id="UP000887013">
    <property type="component" value="Unassembled WGS sequence"/>
</dbReference>
<proteinExistence type="predicted"/>
<comment type="caution">
    <text evidence="3">The sequence shown here is derived from an EMBL/GenBank/DDBJ whole genome shotgun (WGS) entry which is preliminary data.</text>
</comment>
<dbReference type="InterPro" id="IPR000210">
    <property type="entry name" value="BTB/POZ_dom"/>
</dbReference>
<accession>A0A8X6MS14</accession>
<dbReference type="GO" id="GO:0030163">
    <property type="term" value="P:protein catabolic process"/>
    <property type="evidence" value="ECO:0007669"/>
    <property type="project" value="UniProtKB-ARBA"/>
</dbReference>
<evidence type="ECO:0000313" key="3">
    <source>
        <dbReference type="EMBL" id="GFS74840.1"/>
    </source>
</evidence>
<name>A0A8X6MS14_NEPPI</name>
<dbReference type="InterPro" id="IPR002083">
    <property type="entry name" value="MATH/TRAF_dom"/>
</dbReference>
<dbReference type="InterPro" id="IPR011333">
    <property type="entry name" value="SKP1/BTB/POZ_sf"/>
</dbReference>
<dbReference type="CDD" id="cd00121">
    <property type="entry name" value="MATH"/>
    <property type="match status" value="1"/>
</dbReference>
<organism evidence="3 4">
    <name type="scientific">Nephila pilipes</name>
    <name type="common">Giant wood spider</name>
    <name type="synonym">Nephila maculata</name>
    <dbReference type="NCBI Taxonomy" id="299642"/>
    <lineage>
        <taxon>Eukaryota</taxon>
        <taxon>Metazoa</taxon>
        <taxon>Ecdysozoa</taxon>
        <taxon>Arthropoda</taxon>
        <taxon>Chelicerata</taxon>
        <taxon>Arachnida</taxon>
        <taxon>Araneae</taxon>
        <taxon>Araneomorphae</taxon>
        <taxon>Entelegynae</taxon>
        <taxon>Araneoidea</taxon>
        <taxon>Nephilidae</taxon>
        <taxon>Nephila</taxon>
    </lineage>
</organism>
<dbReference type="PROSITE" id="PS50097">
    <property type="entry name" value="BTB"/>
    <property type="match status" value="1"/>
</dbReference>
<dbReference type="AlphaFoldDB" id="A0A8X6MS14"/>
<gene>
    <name evidence="3" type="primary">Tdpoz3</name>
    <name evidence="3" type="ORF">NPIL_22211</name>
</gene>
<dbReference type="FunFam" id="3.30.710.10:FF:000159">
    <property type="entry name" value="Speckle-type POZ protein B"/>
    <property type="match status" value="1"/>
</dbReference>
<feature type="domain" description="MATH" evidence="2">
    <location>
        <begin position="7"/>
        <end position="134"/>
    </location>
</feature>
<protein>
    <submittedName>
        <fullName evidence="3">TD and POZ domain-containing protein 3</fullName>
    </submittedName>
</protein>
<dbReference type="Gene3D" id="2.60.210.10">
    <property type="entry name" value="Apoptosis, Tumor Necrosis Factor Receptor Associated Protein 2, Chain A"/>
    <property type="match status" value="1"/>
</dbReference>
<dbReference type="OrthoDB" id="6420118at2759"/>
<feature type="domain" description="BTB" evidence="1">
    <location>
        <begin position="331"/>
        <end position="392"/>
    </location>
</feature>
<sequence>MDSEKKGYIFLWKIENFSCTWHRKGQGIESPIFGVDAMEMTKWRLWLFPKGDSNEAYIAYYLKRLDNSKGPDSIEINYELSFLADNGATLKPTIDLKDKFEKGQGKGKRQFLARDEVFNSKHLSNDSLTAYCRIWINGSNLGSAIFFARTIINVEKCFFPWNIKNFSRITSSQKTTYSIKSASDDDLVTLELFLTGQCCEESINICIRTYNPNVKYFKFNSFLLDSTGSRINCGLLEFRATDFLDNGKLILLVTKKKLIEKKNVYLPNDVFSLNCECDFSTKIAFEGIERIDHGIHPSKFGIATSVEKDSSDASVGITDALRSLYSEGLFCDMKLRTSTKTFPVHKNILSARSPVFKAMFTNDMKEKNTECVDITDMNADTIHRMLFYVYTDILEDLHSESASQLYVAADKYQILSLKNKCTTFLITNLNANNVCEVLILADMHQDNYLKNSVQNYILHNDKAIICSSEWKELMDSHTKLAAETMFLKYYKD</sequence>
<dbReference type="SMART" id="SM00225">
    <property type="entry name" value="BTB"/>
    <property type="match status" value="1"/>
</dbReference>
<dbReference type="Pfam" id="PF22486">
    <property type="entry name" value="MATH_2"/>
    <property type="match status" value="1"/>
</dbReference>
<dbReference type="Gene3D" id="3.30.710.10">
    <property type="entry name" value="Potassium Channel Kv1.1, Chain A"/>
    <property type="match status" value="1"/>
</dbReference>
<dbReference type="PROSITE" id="PS50144">
    <property type="entry name" value="MATH"/>
    <property type="match status" value="1"/>
</dbReference>
<keyword evidence="4" id="KW-1185">Reference proteome</keyword>
<dbReference type="EMBL" id="BMAW01050352">
    <property type="protein sequence ID" value="GFS74840.1"/>
    <property type="molecule type" value="Genomic_DNA"/>
</dbReference>
<reference evidence="3" key="1">
    <citation type="submission" date="2020-08" db="EMBL/GenBank/DDBJ databases">
        <title>Multicomponent nature underlies the extraordinary mechanical properties of spider dragline silk.</title>
        <authorList>
            <person name="Kono N."/>
            <person name="Nakamura H."/>
            <person name="Mori M."/>
            <person name="Yoshida Y."/>
            <person name="Ohtoshi R."/>
            <person name="Malay A.D."/>
            <person name="Moran D.A.P."/>
            <person name="Tomita M."/>
            <person name="Numata K."/>
            <person name="Arakawa K."/>
        </authorList>
    </citation>
    <scope>NUCLEOTIDE SEQUENCE</scope>
</reference>
<evidence type="ECO:0000313" key="4">
    <source>
        <dbReference type="Proteomes" id="UP000887013"/>
    </source>
</evidence>
<evidence type="ECO:0000259" key="1">
    <source>
        <dbReference type="PROSITE" id="PS50097"/>
    </source>
</evidence>
<dbReference type="Gene3D" id="1.25.40.420">
    <property type="match status" value="1"/>
</dbReference>
<dbReference type="SUPFAM" id="SSF54695">
    <property type="entry name" value="POZ domain"/>
    <property type="match status" value="1"/>
</dbReference>
<evidence type="ECO:0000259" key="2">
    <source>
        <dbReference type="PROSITE" id="PS50144"/>
    </source>
</evidence>
<dbReference type="Pfam" id="PF00651">
    <property type="entry name" value="BTB"/>
    <property type="match status" value="1"/>
</dbReference>